<dbReference type="SFLD" id="SFLDG01140">
    <property type="entry name" value="C2.B:_Phosphomannomutase_and_P"/>
    <property type="match status" value="1"/>
</dbReference>
<organism evidence="1 2">
    <name type="scientific">Limosilactobacillus rudii</name>
    <dbReference type="NCBI Taxonomy" id="2759755"/>
    <lineage>
        <taxon>Bacteria</taxon>
        <taxon>Bacillati</taxon>
        <taxon>Bacillota</taxon>
        <taxon>Bacilli</taxon>
        <taxon>Lactobacillales</taxon>
        <taxon>Lactobacillaceae</taxon>
        <taxon>Limosilactobacillus</taxon>
    </lineage>
</organism>
<dbReference type="Gene3D" id="3.40.50.1000">
    <property type="entry name" value="HAD superfamily/HAD-like"/>
    <property type="match status" value="1"/>
</dbReference>
<evidence type="ECO:0000313" key="1">
    <source>
        <dbReference type="EMBL" id="MBB1096710.1"/>
    </source>
</evidence>
<name>A0A7W3UKP2_9LACO</name>
<dbReference type="InterPro" id="IPR006379">
    <property type="entry name" value="HAD-SF_hydro_IIB"/>
</dbReference>
<dbReference type="PANTHER" id="PTHR10000:SF8">
    <property type="entry name" value="HAD SUPERFAMILY HYDROLASE-LIKE, TYPE 3"/>
    <property type="match status" value="1"/>
</dbReference>
<gene>
    <name evidence="1" type="ORF">H5S09_01905</name>
</gene>
<dbReference type="Gene3D" id="3.30.1240.10">
    <property type="match status" value="1"/>
</dbReference>
<evidence type="ECO:0000313" key="2">
    <source>
        <dbReference type="Proteomes" id="UP000517106"/>
    </source>
</evidence>
<dbReference type="EMBL" id="JACIVA010000030">
    <property type="protein sequence ID" value="MBB1096710.1"/>
    <property type="molecule type" value="Genomic_DNA"/>
</dbReference>
<keyword evidence="2" id="KW-1185">Reference proteome</keyword>
<reference evidence="1 2" key="1">
    <citation type="submission" date="2020-07" db="EMBL/GenBank/DDBJ databases">
        <title>Description of Limosilactobacillus balticus sp. nov., Limosilactobacillus agrestis sp. nov., Limosilactobacillus albertensis sp. nov., Limosilactobacillus rudii sp. nov., Limosilactobacillus fastidiosus sp. nov., five novel Limosilactobacillus species isolated from the vertebrate gastrointestinal tract, and proposal of 6 subspecies of Limosilactobacillus reuteri adapted to the gastrointestinal tract of specific vertebrate hosts.</title>
        <authorList>
            <person name="Li F."/>
            <person name="Cheng C."/>
            <person name="Zheng J."/>
            <person name="Quevedo R.M."/>
            <person name="Li J."/>
            <person name="Roos S."/>
            <person name="Gaenzle M.G."/>
            <person name="Walter J."/>
        </authorList>
    </citation>
    <scope>NUCLEOTIDE SEQUENCE [LARGE SCALE GENOMIC DNA]</scope>
    <source>
        <strain evidence="1 2">STM2_1</strain>
    </source>
</reference>
<dbReference type="Proteomes" id="UP000517106">
    <property type="component" value="Unassembled WGS sequence"/>
</dbReference>
<comment type="caution">
    <text evidence="1">The sequence shown here is derived from an EMBL/GenBank/DDBJ whole genome shotgun (WGS) entry which is preliminary data.</text>
</comment>
<dbReference type="RefSeq" id="WP_182595323.1">
    <property type="nucleotide sequence ID" value="NZ_JACIVA010000030.1"/>
</dbReference>
<dbReference type="Pfam" id="PF08282">
    <property type="entry name" value="Hydrolase_3"/>
    <property type="match status" value="1"/>
</dbReference>
<proteinExistence type="predicted"/>
<dbReference type="AlphaFoldDB" id="A0A7W3UKP2"/>
<dbReference type="InterPro" id="IPR036412">
    <property type="entry name" value="HAD-like_sf"/>
</dbReference>
<dbReference type="SFLD" id="SFLDS00003">
    <property type="entry name" value="Haloacid_Dehalogenase"/>
    <property type="match status" value="1"/>
</dbReference>
<dbReference type="GO" id="GO:0016791">
    <property type="term" value="F:phosphatase activity"/>
    <property type="evidence" value="ECO:0007669"/>
    <property type="project" value="TreeGrafter"/>
</dbReference>
<dbReference type="SUPFAM" id="SSF56784">
    <property type="entry name" value="HAD-like"/>
    <property type="match status" value="1"/>
</dbReference>
<protein>
    <submittedName>
        <fullName evidence="1">HAD family phosphatase</fullName>
    </submittedName>
</protein>
<sequence>MNKYRFIAIDVDGTLLDDKDHFNIKRFNTDVAKLTQRGYHVIIASGNSYDALTSIFKPCPLIKNFVAENGGRIIINGQPITGTPHSLATLQLLLTTIDKSFPTPDILSLSGESQTFIASQYRDVPVPYYPHHDYFDNLQEINEPIYNLNISWFRKQLAQSTIQSYVKRLNADNIQATYSGAYGIDILPAGVNKANGLKQLVKGAFNGHMNEVMAFGDTSNDIEMLQEAGYGYAMKNATADLLRVADGITLLDNNHDGVLNEIEKCFLSQRI</sequence>
<dbReference type="InterPro" id="IPR023214">
    <property type="entry name" value="HAD_sf"/>
</dbReference>
<dbReference type="PANTHER" id="PTHR10000">
    <property type="entry name" value="PHOSPHOSERINE PHOSPHATASE"/>
    <property type="match status" value="1"/>
</dbReference>
<dbReference type="GO" id="GO:0005829">
    <property type="term" value="C:cytosol"/>
    <property type="evidence" value="ECO:0007669"/>
    <property type="project" value="TreeGrafter"/>
</dbReference>
<dbReference type="NCBIfam" id="TIGR01484">
    <property type="entry name" value="HAD-SF-IIB"/>
    <property type="match status" value="1"/>
</dbReference>
<dbReference type="GO" id="GO:0000287">
    <property type="term" value="F:magnesium ion binding"/>
    <property type="evidence" value="ECO:0007669"/>
    <property type="project" value="TreeGrafter"/>
</dbReference>
<accession>A0A7W3UKP2</accession>